<dbReference type="HOGENOM" id="CLU_3088631_0_0_1"/>
<dbReference type="EMBL" id="KN822007">
    <property type="protein sequence ID" value="KIM69134.1"/>
    <property type="molecule type" value="Genomic_DNA"/>
</dbReference>
<evidence type="ECO:0000313" key="1">
    <source>
        <dbReference type="EMBL" id="KIM69134.1"/>
    </source>
</evidence>
<organism evidence="1 2">
    <name type="scientific">Scleroderma citrinum Foug A</name>
    <dbReference type="NCBI Taxonomy" id="1036808"/>
    <lineage>
        <taxon>Eukaryota</taxon>
        <taxon>Fungi</taxon>
        <taxon>Dikarya</taxon>
        <taxon>Basidiomycota</taxon>
        <taxon>Agaricomycotina</taxon>
        <taxon>Agaricomycetes</taxon>
        <taxon>Agaricomycetidae</taxon>
        <taxon>Boletales</taxon>
        <taxon>Sclerodermatineae</taxon>
        <taxon>Sclerodermataceae</taxon>
        <taxon>Scleroderma</taxon>
    </lineage>
</organism>
<name>A0A0C3ELT4_9AGAM</name>
<sequence length="52" mass="5525">MGTALGSKGILFRATTTWKTVAALVVGMHILQKSIYSLDPAPIQDHDVSITA</sequence>
<dbReference type="InParanoid" id="A0A0C3ELT4"/>
<protein>
    <submittedName>
        <fullName evidence="1">Uncharacterized protein</fullName>
    </submittedName>
</protein>
<reference evidence="1 2" key="1">
    <citation type="submission" date="2014-04" db="EMBL/GenBank/DDBJ databases">
        <authorList>
            <consortium name="DOE Joint Genome Institute"/>
            <person name="Kuo A."/>
            <person name="Kohler A."/>
            <person name="Nagy L.G."/>
            <person name="Floudas D."/>
            <person name="Copeland A."/>
            <person name="Barry K.W."/>
            <person name="Cichocki N."/>
            <person name="Veneault-Fourrey C."/>
            <person name="LaButti K."/>
            <person name="Lindquist E.A."/>
            <person name="Lipzen A."/>
            <person name="Lundell T."/>
            <person name="Morin E."/>
            <person name="Murat C."/>
            <person name="Sun H."/>
            <person name="Tunlid A."/>
            <person name="Henrissat B."/>
            <person name="Grigoriev I.V."/>
            <person name="Hibbett D.S."/>
            <person name="Martin F."/>
            <person name="Nordberg H.P."/>
            <person name="Cantor M.N."/>
            <person name="Hua S.X."/>
        </authorList>
    </citation>
    <scope>NUCLEOTIDE SEQUENCE [LARGE SCALE GENOMIC DNA]</scope>
    <source>
        <strain evidence="1 2">Foug A</strain>
    </source>
</reference>
<dbReference type="Proteomes" id="UP000053989">
    <property type="component" value="Unassembled WGS sequence"/>
</dbReference>
<keyword evidence="2" id="KW-1185">Reference proteome</keyword>
<gene>
    <name evidence="1" type="ORF">SCLCIDRAFT_1208568</name>
</gene>
<proteinExistence type="predicted"/>
<evidence type="ECO:0000313" key="2">
    <source>
        <dbReference type="Proteomes" id="UP000053989"/>
    </source>
</evidence>
<accession>A0A0C3ELT4</accession>
<dbReference type="AlphaFoldDB" id="A0A0C3ELT4"/>
<reference evidence="2" key="2">
    <citation type="submission" date="2015-01" db="EMBL/GenBank/DDBJ databases">
        <title>Evolutionary Origins and Diversification of the Mycorrhizal Mutualists.</title>
        <authorList>
            <consortium name="DOE Joint Genome Institute"/>
            <consortium name="Mycorrhizal Genomics Consortium"/>
            <person name="Kohler A."/>
            <person name="Kuo A."/>
            <person name="Nagy L.G."/>
            <person name="Floudas D."/>
            <person name="Copeland A."/>
            <person name="Barry K.W."/>
            <person name="Cichocki N."/>
            <person name="Veneault-Fourrey C."/>
            <person name="LaButti K."/>
            <person name="Lindquist E.A."/>
            <person name="Lipzen A."/>
            <person name="Lundell T."/>
            <person name="Morin E."/>
            <person name="Murat C."/>
            <person name="Riley R."/>
            <person name="Ohm R."/>
            <person name="Sun H."/>
            <person name="Tunlid A."/>
            <person name="Henrissat B."/>
            <person name="Grigoriev I.V."/>
            <person name="Hibbett D.S."/>
            <person name="Martin F."/>
        </authorList>
    </citation>
    <scope>NUCLEOTIDE SEQUENCE [LARGE SCALE GENOMIC DNA]</scope>
    <source>
        <strain evidence="2">Foug A</strain>
    </source>
</reference>